<organism evidence="1 2">
    <name type="scientific">Scleroderma citrinum Foug A</name>
    <dbReference type="NCBI Taxonomy" id="1036808"/>
    <lineage>
        <taxon>Eukaryota</taxon>
        <taxon>Fungi</taxon>
        <taxon>Dikarya</taxon>
        <taxon>Basidiomycota</taxon>
        <taxon>Agaricomycotina</taxon>
        <taxon>Agaricomycetes</taxon>
        <taxon>Agaricomycetidae</taxon>
        <taxon>Boletales</taxon>
        <taxon>Sclerodermatineae</taxon>
        <taxon>Sclerodermataceae</taxon>
        <taxon>Scleroderma</taxon>
    </lineage>
</organism>
<accession>A0A0C2ZRF4</accession>
<dbReference type="Proteomes" id="UP000053989">
    <property type="component" value="Unassembled WGS sequence"/>
</dbReference>
<dbReference type="AlphaFoldDB" id="A0A0C2ZRF4"/>
<dbReference type="InParanoid" id="A0A0C2ZRF4"/>
<keyword evidence="2" id="KW-1185">Reference proteome</keyword>
<reference evidence="2" key="2">
    <citation type="submission" date="2015-01" db="EMBL/GenBank/DDBJ databases">
        <title>Evolutionary Origins and Diversification of the Mycorrhizal Mutualists.</title>
        <authorList>
            <consortium name="DOE Joint Genome Institute"/>
            <consortium name="Mycorrhizal Genomics Consortium"/>
            <person name="Kohler A."/>
            <person name="Kuo A."/>
            <person name="Nagy L.G."/>
            <person name="Floudas D."/>
            <person name="Copeland A."/>
            <person name="Barry K.W."/>
            <person name="Cichocki N."/>
            <person name="Veneault-Fourrey C."/>
            <person name="LaButti K."/>
            <person name="Lindquist E.A."/>
            <person name="Lipzen A."/>
            <person name="Lundell T."/>
            <person name="Morin E."/>
            <person name="Murat C."/>
            <person name="Riley R."/>
            <person name="Ohm R."/>
            <person name="Sun H."/>
            <person name="Tunlid A."/>
            <person name="Henrissat B."/>
            <person name="Grigoriev I.V."/>
            <person name="Hibbett D.S."/>
            <person name="Martin F."/>
        </authorList>
    </citation>
    <scope>NUCLEOTIDE SEQUENCE [LARGE SCALE GENOMIC DNA]</scope>
    <source>
        <strain evidence="2">Foug A</strain>
    </source>
</reference>
<protein>
    <submittedName>
        <fullName evidence="1">Uncharacterized protein</fullName>
    </submittedName>
</protein>
<gene>
    <name evidence="1" type="ORF">SCLCIDRAFT_1213498</name>
</gene>
<evidence type="ECO:0000313" key="2">
    <source>
        <dbReference type="Proteomes" id="UP000053989"/>
    </source>
</evidence>
<dbReference type="EMBL" id="KN822030">
    <property type="protein sequence ID" value="KIM64098.1"/>
    <property type="molecule type" value="Genomic_DNA"/>
</dbReference>
<reference evidence="1 2" key="1">
    <citation type="submission" date="2014-04" db="EMBL/GenBank/DDBJ databases">
        <authorList>
            <consortium name="DOE Joint Genome Institute"/>
            <person name="Kuo A."/>
            <person name="Kohler A."/>
            <person name="Nagy L.G."/>
            <person name="Floudas D."/>
            <person name="Copeland A."/>
            <person name="Barry K.W."/>
            <person name="Cichocki N."/>
            <person name="Veneault-Fourrey C."/>
            <person name="LaButti K."/>
            <person name="Lindquist E.A."/>
            <person name="Lipzen A."/>
            <person name="Lundell T."/>
            <person name="Morin E."/>
            <person name="Murat C."/>
            <person name="Sun H."/>
            <person name="Tunlid A."/>
            <person name="Henrissat B."/>
            <person name="Grigoriev I.V."/>
            <person name="Hibbett D.S."/>
            <person name="Martin F."/>
            <person name="Nordberg H.P."/>
            <person name="Cantor M.N."/>
            <person name="Hua S.X."/>
        </authorList>
    </citation>
    <scope>NUCLEOTIDE SEQUENCE [LARGE SCALE GENOMIC DNA]</scope>
    <source>
        <strain evidence="1 2">Foug A</strain>
    </source>
</reference>
<dbReference type="HOGENOM" id="CLU_2795445_0_0_1"/>
<proteinExistence type="predicted"/>
<sequence>MWWFSNGGGAERIRDMSASREHGGPALAGETMAAAQARQLASLRMSPRFVPGGVTVWVPADILLCHMS</sequence>
<evidence type="ECO:0000313" key="1">
    <source>
        <dbReference type="EMBL" id="KIM64098.1"/>
    </source>
</evidence>
<name>A0A0C2ZRF4_9AGAM</name>